<dbReference type="WBParaSite" id="maker-uti_cns_0007436-snap-gene-0.4-mRNA-1">
    <property type="protein sequence ID" value="maker-uti_cns_0007436-snap-gene-0.4-mRNA-1"/>
    <property type="gene ID" value="maker-uti_cns_0007436-snap-gene-0.4"/>
</dbReference>
<protein>
    <submittedName>
        <fullName evidence="2">LisH domain-containing protein</fullName>
    </submittedName>
</protein>
<organism evidence="1 2">
    <name type="scientific">Macrostomum lignano</name>
    <dbReference type="NCBI Taxonomy" id="282301"/>
    <lineage>
        <taxon>Eukaryota</taxon>
        <taxon>Metazoa</taxon>
        <taxon>Spiralia</taxon>
        <taxon>Lophotrochozoa</taxon>
        <taxon>Platyhelminthes</taxon>
        <taxon>Rhabditophora</taxon>
        <taxon>Macrostomorpha</taxon>
        <taxon>Macrostomida</taxon>
        <taxon>Macrostomidae</taxon>
        <taxon>Macrostomum</taxon>
    </lineage>
</organism>
<evidence type="ECO:0000313" key="2">
    <source>
        <dbReference type="WBParaSite" id="maker-uti_cns_0007436-snap-gene-0.4-mRNA-1"/>
    </source>
</evidence>
<evidence type="ECO:0000313" key="1">
    <source>
        <dbReference type="Proteomes" id="UP000095280"/>
    </source>
</evidence>
<keyword evidence="1" id="KW-1185">Reference proteome</keyword>
<sequence>MSAFAGPAAKSREEKHESTLKLVLSKLLQNAEFEELALHWFKQRKAVHNRECQRVDDRYERMGMDYREEQTDADIKTSFERLSALSSEPEKRQAVAELCEWLRYQSMPPRVHHLYPDELRAACQAAHFNKIADLADLINGFF</sequence>
<dbReference type="Proteomes" id="UP000095280">
    <property type="component" value="Unplaced"/>
</dbReference>
<dbReference type="AlphaFoldDB" id="A0A1I8HRU0"/>
<proteinExistence type="predicted"/>
<name>A0A1I8HRU0_9PLAT</name>
<accession>A0A1I8HRU0</accession>
<reference evidence="2" key="1">
    <citation type="submission" date="2016-11" db="UniProtKB">
        <authorList>
            <consortium name="WormBaseParasite"/>
        </authorList>
    </citation>
    <scope>IDENTIFICATION</scope>
</reference>